<dbReference type="EC" id="2.7.13.3" evidence="2"/>
<name>G0GFL5_WINT7</name>
<dbReference type="Proteomes" id="UP000007254">
    <property type="component" value="Chromosome"/>
</dbReference>
<dbReference type="InterPro" id="IPR011495">
    <property type="entry name" value="Sig_transdc_His_kin_sub2_dim/P"/>
</dbReference>
<keyword evidence="6 9" id="KW-0418">Kinase</keyword>
<evidence type="ECO:0000256" key="4">
    <source>
        <dbReference type="ARBA" id="ARBA00022679"/>
    </source>
</evidence>
<dbReference type="Pfam" id="PF07568">
    <property type="entry name" value="HisKA_2"/>
    <property type="match status" value="1"/>
</dbReference>
<dbReference type="InterPro" id="IPR003594">
    <property type="entry name" value="HATPase_dom"/>
</dbReference>
<reference evidence="9 10" key="1">
    <citation type="submission" date="2011-06" db="EMBL/GenBank/DDBJ databases">
        <title>The complete genome of Spirochaeta thermophila DSM 6578.</title>
        <authorList>
            <consortium name="US DOE Joint Genome Institute (JGI-PGF)"/>
            <person name="Lucas S."/>
            <person name="Lapidus A."/>
            <person name="Bruce D."/>
            <person name="Goodwin L."/>
            <person name="Pitluck S."/>
            <person name="Peters L."/>
            <person name="Kyrpides N."/>
            <person name="Mavromatis K."/>
            <person name="Ivanova N."/>
            <person name="Mikailova N."/>
            <person name="Pagani I."/>
            <person name="Chertkov O."/>
            <person name="Detter J.C."/>
            <person name="Tapia R."/>
            <person name="Han C."/>
            <person name="Land M."/>
            <person name="Hauser L."/>
            <person name="Markowitz V."/>
            <person name="Cheng J.-F."/>
            <person name="Hugenholtz P."/>
            <person name="Woyke T."/>
            <person name="Wu D."/>
            <person name="Spring S."/>
            <person name="Merkhoffer B."/>
            <person name="Schneider S."/>
            <person name="Klenk H.-P."/>
            <person name="Eisen J.A."/>
        </authorList>
    </citation>
    <scope>NUCLEOTIDE SEQUENCE [LARGE SCALE GENOMIC DNA]</scope>
    <source>
        <strain evidence="10">ATCC 700085 / DSM 6578 / Z-1203</strain>
    </source>
</reference>
<dbReference type="OrthoDB" id="9767435at2"/>
<evidence type="ECO:0000259" key="8">
    <source>
        <dbReference type="SMART" id="SM00387"/>
    </source>
</evidence>
<dbReference type="KEGG" id="stq:Spith_2159"/>
<sequence>MNRNANSVRSPHPDENASEHDALHYRELSHRVRNDISLLVSYMRLKAASLPEESGMILEEVAAQLRGLAHLYSFLELRPEGGMVHLSRAVSHLVEEMAPLYKGRGVSFSWHCEDIVVSPRQALPLLLLVHELVVNALKHAFDHEGGTITVSLVRKGEEGVLSLTDDGLPFEKGDASSEGMALVDALTRQMGGSLRLSPAEKTWLVTFPLVR</sequence>
<proteinExistence type="predicted"/>
<evidence type="ECO:0000256" key="2">
    <source>
        <dbReference type="ARBA" id="ARBA00012438"/>
    </source>
</evidence>
<gene>
    <name evidence="9" type="ordered locus">Spith_2159</name>
</gene>
<evidence type="ECO:0000313" key="10">
    <source>
        <dbReference type="Proteomes" id="UP000007254"/>
    </source>
</evidence>
<dbReference type="GO" id="GO:0005524">
    <property type="term" value="F:ATP binding"/>
    <property type="evidence" value="ECO:0007669"/>
    <property type="project" value="UniProtKB-KW"/>
</dbReference>
<evidence type="ECO:0000256" key="1">
    <source>
        <dbReference type="ARBA" id="ARBA00000085"/>
    </source>
</evidence>
<evidence type="ECO:0000256" key="6">
    <source>
        <dbReference type="ARBA" id="ARBA00022777"/>
    </source>
</evidence>
<dbReference type="EMBL" id="CP002903">
    <property type="protein sequence ID" value="AEJ62414.1"/>
    <property type="molecule type" value="Genomic_DNA"/>
</dbReference>
<keyword evidence="7" id="KW-0067">ATP-binding</keyword>
<dbReference type="STRING" id="869211.Spith_2159"/>
<evidence type="ECO:0000256" key="5">
    <source>
        <dbReference type="ARBA" id="ARBA00022741"/>
    </source>
</evidence>
<dbReference type="PANTHER" id="PTHR41523:SF8">
    <property type="entry name" value="ETHYLENE RESPONSE SENSOR PROTEIN"/>
    <property type="match status" value="1"/>
</dbReference>
<dbReference type="HOGENOM" id="CLU_1304236_0_0_12"/>
<evidence type="ECO:0000256" key="3">
    <source>
        <dbReference type="ARBA" id="ARBA00022553"/>
    </source>
</evidence>
<dbReference type="AlphaFoldDB" id="G0GFL5"/>
<comment type="catalytic activity">
    <reaction evidence="1">
        <text>ATP + protein L-histidine = ADP + protein N-phospho-L-histidine.</text>
        <dbReference type="EC" id="2.7.13.3"/>
    </reaction>
</comment>
<dbReference type="PANTHER" id="PTHR41523">
    <property type="entry name" value="TWO-COMPONENT SYSTEM SENSOR PROTEIN"/>
    <property type="match status" value="1"/>
</dbReference>
<protein>
    <recommendedName>
        <fullName evidence="2">histidine kinase</fullName>
        <ecNumber evidence="2">2.7.13.3</ecNumber>
    </recommendedName>
</protein>
<dbReference type="SMART" id="SM00387">
    <property type="entry name" value="HATPase_c"/>
    <property type="match status" value="1"/>
</dbReference>
<keyword evidence="4" id="KW-0808">Transferase</keyword>
<evidence type="ECO:0000256" key="7">
    <source>
        <dbReference type="ARBA" id="ARBA00022840"/>
    </source>
</evidence>
<evidence type="ECO:0000313" key="9">
    <source>
        <dbReference type="EMBL" id="AEJ62414.1"/>
    </source>
</evidence>
<accession>G0GFL5</accession>
<keyword evidence="3" id="KW-0597">Phosphoprotein</keyword>
<dbReference type="SUPFAM" id="SSF55874">
    <property type="entry name" value="ATPase domain of HSP90 chaperone/DNA topoisomerase II/histidine kinase"/>
    <property type="match status" value="1"/>
</dbReference>
<organism evidence="9 10">
    <name type="scientific">Winmispira thermophila (strain ATCC 700085 / DSM 6578 / Z-1203)</name>
    <name type="common">Spirochaeta thermophila</name>
    <dbReference type="NCBI Taxonomy" id="869211"/>
    <lineage>
        <taxon>Bacteria</taxon>
        <taxon>Pseudomonadati</taxon>
        <taxon>Spirochaetota</taxon>
        <taxon>Spirochaetia</taxon>
        <taxon>Winmispirales</taxon>
        <taxon>Winmispiraceae</taxon>
        <taxon>Winmispira</taxon>
    </lineage>
</organism>
<keyword evidence="5" id="KW-0547">Nucleotide-binding</keyword>
<keyword evidence="10" id="KW-1185">Reference proteome</keyword>
<dbReference type="Pfam" id="PF02518">
    <property type="entry name" value="HATPase_c"/>
    <property type="match status" value="1"/>
</dbReference>
<dbReference type="InterPro" id="IPR036890">
    <property type="entry name" value="HATPase_C_sf"/>
</dbReference>
<feature type="domain" description="Histidine kinase/HSP90-like ATPase" evidence="8">
    <location>
        <begin position="120"/>
        <end position="211"/>
    </location>
</feature>
<dbReference type="GO" id="GO:0004673">
    <property type="term" value="F:protein histidine kinase activity"/>
    <property type="evidence" value="ECO:0007669"/>
    <property type="project" value="UniProtKB-EC"/>
</dbReference>
<dbReference type="Gene3D" id="3.30.565.10">
    <property type="entry name" value="Histidine kinase-like ATPase, C-terminal domain"/>
    <property type="match status" value="1"/>
</dbReference>
<dbReference type="RefSeq" id="WP_014625727.1">
    <property type="nucleotide sequence ID" value="NC_017583.1"/>
</dbReference>